<dbReference type="AlphaFoldDB" id="A0A9P8Q5R8"/>
<accession>A0A9P8Q5R8</accession>
<evidence type="ECO:0000256" key="1">
    <source>
        <dbReference type="ARBA" id="ARBA00005589"/>
    </source>
</evidence>
<dbReference type="GO" id="GO:0032543">
    <property type="term" value="P:mitochondrial translation"/>
    <property type="evidence" value="ECO:0007669"/>
    <property type="project" value="TreeGrafter"/>
</dbReference>
<evidence type="ECO:0000313" key="6">
    <source>
        <dbReference type="Proteomes" id="UP000774326"/>
    </source>
</evidence>
<reference evidence="5" key="1">
    <citation type="journal article" date="2021" name="Open Biol.">
        <title>Shared evolutionary footprints suggest mitochondrial oxidative damage underlies multiple complex I losses in fungi.</title>
        <authorList>
            <person name="Schikora-Tamarit M.A."/>
            <person name="Marcet-Houben M."/>
            <person name="Nosek J."/>
            <person name="Gabaldon T."/>
        </authorList>
    </citation>
    <scope>NUCLEOTIDE SEQUENCE</scope>
    <source>
        <strain evidence="5">CBS2887</strain>
    </source>
</reference>
<dbReference type="InterPro" id="IPR001648">
    <property type="entry name" value="Ribosomal_bS18"/>
</dbReference>
<gene>
    <name evidence="5" type="ORF">WICPIJ_004338</name>
</gene>
<dbReference type="Gene3D" id="4.10.640.10">
    <property type="entry name" value="Ribosomal protein S18"/>
    <property type="match status" value="1"/>
</dbReference>
<dbReference type="Pfam" id="PF01084">
    <property type="entry name" value="Ribosomal_S18"/>
    <property type="match status" value="1"/>
</dbReference>
<dbReference type="GO" id="GO:0003735">
    <property type="term" value="F:structural constituent of ribosome"/>
    <property type="evidence" value="ECO:0007669"/>
    <property type="project" value="InterPro"/>
</dbReference>
<evidence type="ECO:0000256" key="3">
    <source>
        <dbReference type="ARBA" id="ARBA00023274"/>
    </source>
</evidence>
<comment type="similarity">
    <text evidence="1">Belongs to the bacterial ribosomal protein bS18 family.</text>
</comment>
<dbReference type="PRINTS" id="PR00974">
    <property type="entry name" value="RIBOSOMALS18"/>
</dbReference>
<sequence>MFSSLKYTAGRRFFSISRTVCQEKPKSKTSVLLESTMDAALNLNRTMEQAKTNTILPSLIKNFNAGETYDPFDFSIAKLNLDRKQKKLNLANETGVFDKKKLNPLDYYTSPNELNKFVSSTGRIQARDVTKLTLKNQKRLSKAIKRSRAVGLMSSVHRVI</sequence>
<dbReference type="PANTHER" id="PTHR13479">
    <property type="entry name" value="30S RIBOSOMAL PROTEIN S18"/>
    <property type="match status" value="1"/>
</dbReference>
<reference evidence="5" key="2">
    <citation type="submission" date="2021-01" db="EMBL/GenBank/DDBJ databases">
        <authorList>
            <person name="Schikora-Tamarit M.A."/>
        </authorList>
    </citation>
    <scope>NUCLEOTIDE SEQUENCE</scope>
    <source>
        <strain evidence="5">CBS2887</strain>
    </source>
</reference>
<name>A0A9P8Q5R8_WICPI</name>
<keyword evidence="6" id="KW-1185">Reference proteome</keyword>
<dbReference type="SUPFAM" id="SSF46911">
    <property type="entry name" value="Ribosomal protein S18"/>
    <property type="match status" value="1"/>
</dbReference>
<keyword evidence="3" id="KW-0687">Ribonucleoprotein</keyword>
<proteinExistence type="inferred from homology"/>
<dbReference type="EMBL" id="JAEUBG010002357">
    <property type="protein sequence ID" value="KAH3684703.1"/>
    <property type="molecule type" value="Genomic_DNA"/>
</dbReference>
<dbReference type="Proteomes" id="UP000774326">
    <property type="component" value="Unassembled WGS sequence"/>
</dbReference>
<dbReference type="OrthoDB" id="21463at2759"/>
<dbReference type="GO" id="GO:0070181">
    <property type="term" value="F:small ribosomal subunit rRNA binding"/>
    <property type="evidence" value="ECO:0007669"/>
    <property type="project" value="TreeGrafter"/>
</dbReference>
<protein>
    <recommendedName>
        <fullName evidence="4">Small ribosomal subunit protein bS18m</fullName>
    </recommendedName>
</protein>
<evidence type="ECO:0000313" key="5">
    <source>
        <dbReference type="EMBL" id="KAH3684703.1"/>
    </source>
</evidence>
<keyword evidence="2" id="KW-0689">Ribosomal protein</keyword>
<evidence type="ECO:0000256" key="2">
    <source>
        <dbReference type="ARBA" id="ARBA00022980"/>
    </source>
</evidence>
<dbReference type="GO" id="GO:0005763">
    <property type="term" value="C:mitochondrial small ribosomal subunit"/>
    <property type="evidence" value="ECO:0007669"/>
    <property type="project" value="TreeGrafter"/>
</dbReference>
<evidence type="ECO:0000256" key="4">
    <source>
        <dbReference type="ARBA" id="ARBA00035264"/>
    </source>
</evidence>
<comment type="caution">
    <text evidence="5">The sequence shown here is derived from an EMBL/GenBank/DDBJ whole genome shotgun (WGS) entry which is preliminary data.</text>
</comment>
<dbReference type="PANTHER" id="PTHR13479:SF40">
    <property type="entry name" value="SMALL RIBOSOMAL SUBUNIT PROTEIN BS18M"/>
    <property type="match status" value="1"/>
</dbReference>
<dbReference type="InterPro" id="IPR036870">
    <property type="entry name" value="Ribosomal_bS18_sf"/>
</dbReference>
<organism evidence="5 6">
    <name type="scientific">Wickerhamomyces pijperi</name>
    <name type="common">Yeast</name>
    <name type="synonym">Pichia pijperi</name>
    <dbReference type="NCBI Taxonomy" id="599730"/>
    <lineage>
        <taxon>Eukaryota</taxon>
        <taxon>Fungi</taxon>
        <taxon>Dikarya</taxon>
        <taxon>Ascomycota</taxon>
        <taxon>Saccharomycotina</taxon>
        <taxon>Saccharomycetes</taxon>
        <taxon>Phaffomycetales</taxon>
        <taxon>Wickerhamomycetaceae</taxon>
        <taxon>Wickerhamomyces</taxon>
    </lineage>
</organism>